<keyword evidence="4 7" id="KW-0597">Phosphoprotein</keyword>
<dbReference type="PANTHER" id="PTHR43065:SF42">
    <property type="entry name" value="TWO-COMPONENT SENSOR PPRA"/>
    <property type="match status" value="1"/>
</dbReference>
<dbReference type="PANTHER" id="PTHR43065">
    <property type="entry name" value="SENSOR HISTIDINE KINASE"/>
    <property type="match status" value="1"/>
</dbReference>
<evidence type="ECO:0000259" key="12">
    <source>
        <dbReference type="PROSITE" id="PS50885"/>
    </source>
</evidence>
<comment type="subcellular location">
    <subcellularLocation>
        <location evidence="2">Membrane</location>
    </subcellularLocation>
</comment>
<protein>
    <recommendedName>
        <fullName evidence="3">histidine kinase</fullName>
        <ecNumber evidence="3">2.7.13.3</ecNumber>
    </recommendedName>
</protein>
<dbReference type="GO" id="GO:0000155">
    <property type="term" value="F:phosphorelay sensor kinase activity"/>
    <property type="evidence" value="ECO:0007669"/>
    <property type="project" value="InterPro"/>
</dbReference>
<feature type="domain" description="Response regulatory" evidence="10">
    <location>
        <begin position="514"/>
        <end position="630"/>
    </location>
</feature>
<keyword evidence="5" id="KW-0808">Transferase</keyword>
<sequence length="637" mass="69326">MPDRTPPEQDDVPPVQRGTGLRTRLLGMALIVSTPPLLVSLLTPMPNSGWRGVLLFGGALIVSIALAVYFGTKISRPVQALIDDAHALAVGVAGHRSRIRSSDEIGSLATALNQMAETVERRNAALADSERRYRFLFDSNPLPMWAWDADTMLVLAVNEAAVEKYGYDRDAFLSLRILDLLDPAEHARFSGARLPFSESKQSAGTWLHRTATGRQLEMEVITTSSRRLGRASWLSVGIDVTARREAERALARSEDQLRQSQKMEAIGTFAGGISHDFSNLLTGMLGYCDLALAMMSADDPVRRDVSEIRALAVRGTDLSKQILAVSRKLVVQPTVLDPNTVIMGLDRLLRRLMGEHIEVSTTLGGDLGTIRIDAAQLEQVMLNLASNARDAMPSGGTLRVSTARVSEAEVQTFGLDAHREWIVIRVADSGVGMTDAVLEHIFEPFFTTKERGKGTGLGLPLAYGMIDQAGGEIRVNSAPGHGTTFHLLLPRLGELPTDLTVEEEVPEVLTGQETVLLTEDEDSVRAVATAALERRGYRVLAAADGDSAIAISRAFPGRIDLLVTDVVMPGMNGRELAEQLEIMRPGLRVLFVSGYTDDAVLLKGVSLDERTFLQKPFTSLQLAKRVRVVLDQSPRVS</sequence>
<dbReference type="EC" id="2.7.13.3" evidence="3"/>
<dbReference type="SUPFAM" id="SSF52172">
    <property type="entry name" value="CheY-like"/>
    <property type="match status" value="1"/>
</dbReference>
<keyword evidence="6" id="KW-0418">Kinase</keyword>
<dbReference type="Gene3D" id="1.10.287.130">
    <property type="match status" value="1"/>
</dbReference>
<dbReference type="RefSeq" id="WP_171226540.1">
    <property type="nucleotide sequence ID" value="NZ_CP053085.1"/>
</dbReference>
<dbReference type="Proteomes" id="UP000500938">
    <property type="component" value="Chromosome"/>
</dbReference>
<dbReference type="PROSITE" id="PS50112">
    <property type="entry name" value="PAS"/>
    <property type="match status" value="1"/>
</dbReference>
<dbReference type="KEGG" id="ggr:HKW67_17075"/>
<feature type="domain" description="PAS" evidence="11">
    <location>
        <begin position="129"/>
        <end position="189"/>
    </location>
</feature>
<evidence type="ECO:0000313" key="14">
    <source>
        <dbReference type="Proteomes" id="UP000500938"/>
    </source>
</evidence>
<dbReference type="CDD" id="cd00130">
    <property type="entry name" value="PAS"/>
    <property type="match status" value="1"/>
</dbReference>
<evidence type="ECO:0000259" key="10">
    <source>
        <dbReference type="PROSITE" id="PS50110"/>
    </source>
</evidence>
<dbReference type="Pfam" id="PF00672">
    <property type="entry name" value="HAMP"/>
    <property type="match status" value="1"/>
</dbReference>
<evidence type="ECO:0000259" key="11">
    <source>
        <dbReference type="PROSITE" id="PS50112"/>
    </source>
</evidence>
<feature type="transmembrane region" description="Helical" evidence="8">
    <location>
        <begin position="25"/>
        <end position="43"/>
    </location>
</feature>
<dbReference type="Gene3D" id="3.30.450.20">
    <property type="entry name" value="PAS domain"/>
    <property type="match status" value="1"/>
</dbReference>
<dbReference type="CDD" id="cd00082">
    <property type="entry name" value="HisKA"/>
    <property type="match status" value="1"/>
</dbReference>
<dbReference type="InterPro" id="IPR036097">
    <property type="entry name" value="HisK_dim/P_sf"/>
</dbReference>
<dbReference type="InterPro" id="IPR003661">
    <property type="entry name" value="HisK_dim/P_dom"/>
</dbReference>
<dbReference type="InterPro" id="IPR004358">
    <property type="entry name" value="Sig_transdc_His_kin-like_C"/>
</dbReference>
<feature type="modified residue" description="4-aspartylphosphate" evidence="7">
    <location>
        <position position="565"/>
    </location>
</feature>
<dbReference type="SUPFAM" id="SSF55874">
    <property type="entry name" value="ATPase domain of HSP90 chaperone/DNA topoisomerase II/histidine kinase"/>
    <property type="match status" value="1"/>
</dbReference>
<accession>A0A6M4IUA0</accession>
<keyword evidence="14" id="KW-1185">Reference proteome</keyword>
<name>A0A6M4IUA0_9BACT</name>
<dbReference type="InterPro" id="IPR036890">
    <property type="entry name" value="HATPase_C_sf"/>
</dbReference>
<evidence type="ECO:0000256" key="7">
    <source>
        <dbReference type="PROSITE-ProRule" id="PRU00169"/>
    </source>
</evidence>
<evidence type="ECO:0000259" key="9">
    <source>
        <dbReference type="PROSITE" id="PS50109"/>
    </source>
</evidence>
<dbReference type="EMBL" id="CP053085">
    <property type="protein sequence ID" value="QJR37107.1"/>
    <property type="molecule type" value="Genomic_DNA"/>
</dbReference>
<dbReference type="SUPFAM" id="SSF47384">
    <property type="entry name" value="Homodimeric domain of signal transducing histidine kinase"/>
    <property type="match status" value="1"/>
</dbReference>
<dbReference type="Gene3D" id="6.10.340.10">
    <property type="match status" value="1"/>
</dbReference>
<evidence type="ECO:0000256" key="1">
    <source>
        <dbReference type="ARBA" id="ARBA00000085"/>
    </source>
</evidence>
<dbReference type="PRINTS" id="PR00344">
    <property type="entry name" value="BCTRLSENSOR"/>
</dbReference>
<feature type="transmembrane region" description="Helical" evidence="8">
    <location>
        <begin position="49"/>
        <end position="70"/>
    </location>
</feature>
<evidence type="ECO:0000256" key="4">
    <source>
        <dbReference type="ARBA" id="ARBA00022553"/>
    </source>
</evidence>
<dbReference type="SMART" id="SM00091">
    <property type="entry name" value="PAS"/>
    <property type="match status" value="1"/>
</dbReference>
<dbReference type="NCBIfam" id="TIGR00229">
    <property type="entry name" value="sensory_box"/>
    <property type="match status" value="1"/>
</dbReference>
<dbReference type="SMART" id="SM00387">
    <property type="entry name" value="HATPase_c"/>
    <property type="match status" value="1"/>
</dbReference>
<dbReference type="InterPro" id="IPR003660">
    <property type="entry name" value="HAMP_dom"/>
</dbReference>
<dbReference type="PROSITE" id="PS50885">
    <property type="entry name" value="HAMP"/>
    <property type="match status" value="1"/>
</dbReference>
<evidence type="ECO:0000256" key="5">
    <source>
        <dbReference type="ARBA" id="ARBA00022679"/>
    </source>
</evidence>
<dbReference type="AlphaFoldDB" id="A0A6M4IUA0"/>
<dbReference type="Gene3D" id="3.40.50.2300">
    <property type="match status" value="1"/>
</dbReference>
<dbReference type="SUPFAM" id="SSF158472">
    <property type="entry name" value="HAMP domain-like"/>
    <property type="match status" value="1"/>
</dbReference>
<reference evidence="13 14" key="1">
    <citation type="submission" date="2020-05" db="EMBL/GenBank/DDBJ databases">
        <title>Complete genome sequence of Gemmatimonas greenlandica TET16.</title>
        <authorList>
            <person name="Zeng Y."/>
        </authorList>
    </citation>
    <scope>NUCLEOTIDE SEQUENCE [LARGE SCALE GENOMIC DNA]</scope>
    <source>
        <strain evidence="13 14">TET16</strain>
    </source>
</reference>
<dbReference type="InterPro" id="IPR035965">
    <property type="entry name" value="PAS-like_dom_sf"/>
</dbReference>
<dbReference type="InterPro" id="IPR003594">
    <property type="entry name" value="HATPase_dom"/>
</dbReference>
<dbReference type="InterPro" id="IPR011006">
    <property type="entry name" value="CheY-like_superfamily"/>
</dbReference>
<keyword evidence="8" id="KW-0472">Membrane</keyword>
<dbReference type="InterPro" id="IPR000014">
    <property type="entry name" value="PAS"/>
</dbReference>
<feature type="domain" description="HAMP" evidence="12">
    <location>
        <begin position="72"/>
        <end position="124"/>
    </location>
</feature>
<dbReference type="SMART" id="SM00448">
    <property type="entry name" value="REC"/>
    <property type="match status" value="1"/>
</dbReference>
<dbReference type="SUPFAM" id="SSF55785">
    <property type="entry name" value="PYP-like sensor domain (PAS domain)"/>
    <property type="match status" value="1"/>
</dbReference>
<dbReference type="Gene3D" id="3.30.565.10">
    <property type="entry name" value="Histidine kinase-like ATPase, C-terminal domain"/>
    <property type="match status" value="1"/>
</dbReference>
<evidence type="ECO:0000256" key="3">
    <source>
        <dbReference type="ARBA" id="ARBA00012438"/>
    </source>
</evidence>
<comment type="catalytic activity">
    <reaction evidence="1">
        <text>ATP + protein L-histidine = ADP + protein N-phospho-L-histidine.</text>
        <dbReference type="EC" id="2.7.13.3"/>
    </reaction>
</comment>
<dbReference type="PROSITE" id="PS50109">
    <property type="entry name" value="HIS_KIN"/>
    <property type="match status" value="1"/>
</dbReference>
<dbReference type="InterPro" id="IPR001789">
    <property type="entry name" value="Sig_transdc_resp-reg_receiver"/>
</dbReference>
<dbReference type="PROSITE" id="PS50110">
    <property type="entry name" value="RESPONSE_REGULATORY"/>
    <property type="match status" value="1"/>
</dbReference>
<proteinExistence type="predicted"/>
<gene>
    <name evidence="13" type="ORF">HKW67_17075</name>
</gene>
<dbReference type="GO" id="GO:0016020">
    <property type="term" value="C:membrane"/>
    <property type="evidence" value="ECO:0007669"/>
    <property type="project" value="UniProtKB-SubCell"/>
</dbReference>
<dbReference type="InterPro" id="IPR005467">
    <property type="entry name" value="His_kinase_dom"/>
</dbReference>
<evidence type="ECO:0000313" key="13">
    <source>
        <dbReference type="EMBL" id="QJR37107.1"/>
    </source>
</evidence>
<feature type="domain" description="Histidine kinase" evidence="9">
    <location>
        <begin position="272"/>
        <end position="493"/>
    </location>
</feature>
<evidence type="ECO:0000256" key="6">
    <source>
        <dbReference type="ARBA" id="ARBA00022777"/>
    </source>
</evidence>
<dbReference type="SMART" id="SM00304">
    <property type="entry name" value="HAMP"/>
    <property type="match status" value="1"/>
</dbReference>
<keyword evidence="8" id="KW-1133">Transmembrane helix</keyword>
<evidence type="ECO:0000256" key="2">
    <source>
        <dbReference type="ARBA" id="ARBA00004370"/>
    </source>
</evidence>
<organism evidence="13 14">
    <name type="scientific">Gemmatimonas groenlandica</name>
    <dbReference type="NCBI Taxonomy" id="2732249"/>
    <lineage>
        <taxon>Bacteria</taxon>
        <taxon>Pseudomonadati</taxon>
        <taxon>Gemmatimonadota</taxon>
        <taxon>Gemmatimonadia</taxon>
        <taxon>Gemmatimonadales</taxon>
        <taxon>Gemmatimonadaceae</taxon>
        <taxon>Gemmatimonas</taxon>
    </lineage>
</organism>
<evidence type="ECO:0000256" key="8">
    <source>
        <dbReference type="SAM" id="Phobius"/>
    </source>
</evidence>
<dbReference type="Pfam" id="PF02518">
    <property type="entry name" value="HATPase_c"/>
    <property type="match status" value="1"/>
</dbReference>
<dbReference type="Pfam" id="PF00072">
    <property type="entry name" value="Response_reg"/>
    <property type="match status" value="1"/>
</dbReference>
<keyword evidence="8" id="KW-0812">Transmembrane</keyword>
<dbReference type="CDD" id="cd06225">
    <property type="entry name" value="HAMP"/>
    <property type="match status" value="1"/>
</dbReference>